<keyword evidence="6 8" id="KW-0472">Membrane</keyword>
<evidence type="ECO:0000256" key="3">
    <source>
        <dbReference type="ARBA" id="ARBA00022475"/>
    </source>
</evidence>
<name>A0ABZ1CBA2_9BACT</name>
<evidence type="ECO:0000256" key="1">
    <source>
        <dbReference type="ARBA" id="ARBA00004162"/>
    </source>
</evidence>
<keyword evidence="10" id="KW-1185">Reference proteome</keyword>
<dbReference type="RefSeq" id="WP_221031783.1">
    <property type="nucleotide sequence ID" value="NZ_CP139781.1"/>
</dbReference>
<keyword evidence="7" id="KW-0813">Transport</keyword>
<evidence type="ECO:0000256" key="7">
    <source>
        <dbReference type="RuleBase" id="RU003879"/>
    </source>
</evidence>
<evidence type="ECO:0000256" key="2">
    <source>
        <dbReference type="ARBA" id="ARBA00005811"/>
    </source>
</evidence>
<comment type="subcellular location">
    <subcellularLocation>
        <location evidence="1">Cell membrane</location>
        <topology evidence="1">Single-pass membrane protein</topology>
    </subcellularLocation>
    <subcellularLocation>
        <location evidence="7">Cell membrane</location>
        <topology evidence="7">Single-pass type II membrane protein</topology>
    </subcellularLocation>
</comment>
<gene>
    <name evidence="9" type="ORF">K1X11_004650</name>
</gene>
<evidence type="ECO:0000256" key="4">
    <source>
        <dbReference type="ARBA" id="ARBA00022692"/>
    </source>
</evidence>
<dbReference type="Proteomes" id="UP000738431">
    <property type="component" value="Chromosome"/>
</dbReference>
<evidence type="ECO:0000256" key="5">
    <source>
        <dbReference type="ARBA" id="ARBA00022989"/>
    </source>
</evidence>
<proteinExistence type="inferred from homology"/>
<evidence type="ECO:0000313" key="9">
    <source>
        <dbReference type="EMBL" id="WRQ88682.1"/>
    </source>
</evidence>
<evidence type="ECO:0000313" key="10">
    <source>
        <dbReference type="Proteomes" id="UP000738431"/>
    </source>
</evidence>
<evidence type="ECO:0000256" key="8">
    <source>
        <dbReference type="SAM" id="Phobius"/>
    </source>
</evidence>
<accession>A0ABZ1CBA2</accession>
<dbReference type="EMBL" id="CP139781">
    <property type="protein sequence ID" value="WRQ88682.1"/>
    <property type="molecule type" value="Genomic_DNA"/>
</dbReference>
<dbReference type="Pfam" id="PF02472">
    <property type="entry name" value="ExbD"/>
    <property type="match status" value="1"/>
</dbReference>
<keyword evidence="3" id="KW-1003">Cell membrane</keyword>
<evidence type="ECO:0000256" key="6">
    <source>
        <dbReference type="ARBA" id="ARBA00023136"/>
    </source>
</evidence>
<dbReference type="InterPro" id="IPR003400">
    <property type="entry name" value="ExbD"/>
</dbReference>
<organism evidence="9 10">
    <name type="scientific">Actomonas aquatica</name>
    <dbReference type="NCBI Taxonomy" id="2866162"/>
    <lineage>
        <taxon>Bacteria</taxon>
        <taxon>Pseudomonadati</taxon>
        <taxon>Verrucomicrobiota</taxon>
        <taxon>Opitutia</taxon>
        <taxon>Opitutales</taxon>
        <taxon>Opitutaceae</taxon>
        <taxon>Actomonas</taxon>
    </lineage>
</organism>
<keyword evidence="5 8" id="KW-1133">Transmembrane helix</keyword>
<comment type="similarity">
    <text evidence="2 7">Belongs to the ExbD/TolR family.</text>
</comment>
<sequence>MYGTPPPDLDDAATKQARIEIIPLIDVIFFLLATFVLFTLSLDRTQIIPLNLPKVETPPDRIIIEPAEPVYLQVSDRGNYYWDQELISFPEVKLRLAQYATEHDPKIMLTSDDRANYGDAIRLLDAVRAAGIDQVSMETRFRRTGQ</sequence>
<keyword evidence="4 7" id="KW-0812">Transmembrane</keyword>
<protein>
    <submittedName>
        <fullName evidence="9">Biopolymer transporter ExbD</fullName>
    </submittedName>
</protein>
<feature type="transmembrane region" description="Helical" evidence="8">
    <location>
        <begin position="21"/>
        <end position="42"/>
    </location>
</feature>
<dbReference type="PANTHER" id="PTHR30558">
    <property type="entry name" value="EXBD MEMBRANE COMPONENT OF PMF-DRIVEN MACROMOLECULE IMPORT SYSTEM"/>
    <property type="match status" value="1"/>
</dbReference>
<reference evidence="9 10" key="1">
    <citation type="submission" date="2023-12" db="EMBL/GenBank/DDBJ databases">
        <title>Description of an unclassified Opitutus bacterium of Verrucomicrobiota.</title>
        <authorList>
            <person name="Zhang D.-F."/>
        </authorList>
    </citation>
    <scope>NUCLEOTIDE SEQUENCE [LARGE SCALE GENOMIC DNA]</scope>
    <source>
        <strain evidence="9 10">WL0086</strain>
    </source>
</reference>
<keyword evidence="7" id="KW-0653">Protein transport</keyword>
<dbReference type="Gene3D" id="3.30.420.270">
    <property type="match status" value="1"/>
</dbReference>